<accession>A0ABU2YPP7</accession>
<dbReference type="Proteomes" id="UP001180737">
    <property type="component" value="Unassembled WGS sequence"/>
</dbReference>
<organism evidence="1 2">
    <name type="scientific">Streptomyces gottesmaniae</name>
    <dbReference type="NCBI Taxonomy" id="3075518"/>
    <lineage>
        <taxon>Bacteria</taxon>
        <taxon>Bacillati</taxon>
        <taxon>Actinomycetota</taxon>
        <taxon>Actinomycetes</taxon>
        <taxon>Kitasatosporales</taxon>
        <taxon>Streptomycetaceae</taxon>
        <taxon>Streptomyces</taxon>
    </lineage>
</organism>
<reference evidence="1" key="1">
    <citation type="submission" date="2024-05" db="EMBL/GenBank/DDBJ databases">
        <title>30 novel species of actinomycetes from the DSMZ collection.</title>
        <authorList>
            <person name="Nouioui I."/>
        </authorList>
    </citation>
    <scope>NUCLEOTIDE SEQUENCE</scope>
    <source>
        <strain evidence="1">DSM 3412</strain>
    </source>
</reference>
<comment type="caution">
    <text evidence="1">The sequence shown here is derived from an EMBL/GenBank/DDBJ whole genome shotgun (WGS) entry which is preliminary data.</text>
</comment>
<sequence length="82" mass="9038">MGLPIDRDEVEEALETASLAPPRAMARLKPLSGVTDSCDLAVKLWTERPAHTDVEAVVRRYVSLLRAGRIPEADQLIDVEIT</sequence>
<gene>
    <name evidence="1" type="ORF">RM704_02045</name>
</gene>
<proteinExistence type="predicted"/>
<name>A0ABU2YPP7_9ACTN</name>
<evidence type="ECO:0000313" key="1">
    <source>
        <dbReference type="EMBL" id="MDT0566270.1"/>
    </source>
</evidence>
<evidence type="ECO:0000313" key="2">
    <source>
        <dbReference type="Proteomes" id="UP001180737"/>
    </source>
</evidence>
<dbReference type="RefSeq" id="WP_033527654.1">
    <property type="nucleotide sequence ID" value="NZ_JAVRFJ010000001.1"/>
</dbReference>
<keyword evidence="2" id="KW-1185">Reference proteome</keyword>
<dbReference type="EMBL" id="JAVRFJ010000001">
    <property type="protein sequence ID" value="MDT0566270.1"/>
    <property type="molecule type" value="Genomic_DNA"/>
</dbReference>
<protein>
    <submittedName>
        <fullName evidence="1">Uncharacterized protein</fullName>
    </submittedName>
</protein>